<dbReference type="Proteomes" id="UP001457282">
    <property type="component" value="Unassembled WGS sequence"/>
</dbReference>
<reference evidence="2 3" key="1">
    <citation type="journal article" date="2023" name="G3 (Bethesda)">
        <title>A chromosome-length genome assembly and annotation of blackberry (Rubus argutus, cv. 'Hillquist').</title>
        <authorList>
            <person name="Bruna T."/>
            <person name="Aryal R."/>
            <person name="Dudchenko O."/>
            <person name="Sargent D.J."/>
            <person name="Mead D."/>
            <person name="Buti M."/>
            <person name="Cavallini A."/>
            <person name="Hytonen T."/>
            <person name="Andres J."/>
            <person name="Pham M."/>
            <person name="Weisz D."/>
            <person name="Mascagni F."/>
            <person name="Usai G."/>
            <person name="Natali L."/>
            <person name="Bassil N."/>
            <person name="Fernandez G.E."/>
            <person name="Lomsadze A."/>
            <person name="Armour M."/>
            <person name="Olukolu B."/>
            <person name="Poorten T."/>
            <person name="Britton C."/>
            <person name="Davik J."/>
            <person name="Ashrafi H."/>
            <person name="Aiden E.L."/>
            <person name="Borodovsky M."/>
            <person name="Worthington M."/>
        </authorList>
    </citation>
    <scope>NUCLEOTIDE SEQUENCE [LARGE SCALE GENOMIC DNA]</scope>
    <source>
        <strain evidence="2">PI 553951</strain>
    </source>
</reference>
<feature type="compositionally biased region" description="Polar residues" evidence="1">
    <location>
        <begin position="61"/>
        <end position="70"/>
    </location>
</feature>
<proteinExistence type="predicted"/>
<dbReference type="EMBL" id="JBEDUW010000002">
    <property type="protein sequence ID" value="KAK9942746.1"/>
    <property type="molecule type" value="Genomic_DNA"/>
</dbReference>
<organism evidence="2 3">
    <name type="scientific">Rubus argutus</name>
    <name type="common">Southern blackberry</name>
    <dbReference type="NCBI Taxonomy" id="59490"/>
    <lineage>
        <taxon>Eukaryota</taxon>
        <taxon>Viridiplantae</taxon>
        <taxon>Streptophyta</taxon>
        <taxon>Embryophyta</taxon>
        <taxon>Tracheophyta</taxon>
        <taxon>Spermatophyta</taxon>
        <taxon>Magnoliopsida</taxon>
        <taxon>eudicotyledons</taxon>
        <taxon>Gunneridae</taxon>
        <taxon>Pentapetalae</taxon>
        <taxon>rosids</taxon>
        <taxon>fabids</taxon>
        <taxon>Rosales</taxon>
        <taxon>Rosaceae</taxon>
        <taxon>Rosoideae</taxon>
        <taxon>Rosoideae incertae sedis</taxon>
        <taxon>Rubus</taxon>
    </lineage>
</organism>
<accession>A0AAW1Y2L2</accession>
<name>A0AAW1Y2L2_RUBAR</name>
<dbReference type="AlphaFoldDB" id="A0AAW1Y2L2"/>
<sequence>MPPLPSKAATPHLSRVLYIDEQKKNRRRNKKREMTGQRERREDHGSSSTIQSLCPIFNHRTAINAQATPPFSSPLPAPNHQTSSSPPIRRAQPMSSSRPSVQSGRRSSMESITVAVADAEIERKKR</sequence>
<evidence type="ECO:0000313" key="2">
    <source>
        <dbReference type="EMBL" id="KAK9942746.1"/>
    </source>
</evidence>
<feature type="region of interest" description="Disordered" evidence="1">
    <location>
        <begin position="1"/>
        <end position="126"/>
    </location>
</feature>
<protein>
    <submittedName>
        <fullName evidence="2">Uncharacterized protein</fullName>
    </submittedName>
</protein>
<feature type="compositionally biased region" description="Basic and acidic residues" evidence="1">
    <location>
        <begin position="32"/>
        <end position="45"/>
    </location>
</feature>
<evidence type="ECO:0000313" key="3">
    <source>
        <dbReference type="Proteomes" id="UP001457282"/>
    </source>
</evidence>
<comment type="caution">
    <text evidence="2">The sequence shown here is derived from an EMBL/GenBank/DDBJ whole genome shotgun (WGS) entry which is preliminary data.</text>
</comment>
<evidence type="ECO:0000256" key="1">
    <source>
        <dbReference type="SAM" id="MobiDB-lite"/>
    </source>
</evidence>
<gene>
    <name evidence="2" type="ORF">M0R45_008395</name>
</gene>
<keyword evidence="3" id="KW-1185">Reference proteome</keyword>
<feature type="compositionally biased region" description="Polar residues" evidence="1">
    <location>
        <begin position="93"/>
        <end position="111"/>
    </location>
</feature>